<sequence length="230" mass="25514">MPTKTVIITGVSGNLGRAVSKKFIEEGYKVIGTIRNKQEQKEYNEKDLEEVELDLLQEENCKKFVVEIITKHKVIDVAVLTAGGFAMGNIATTKTSDIFQQFQLNFETAYNIAHPVFLQMMKQGSGRIFLIGSRQGLDISKGKNALAYGFSKSLLFRLAELLNAEAKGKNVVVSVVVPSTIDTPQNRESMPDADYSTWVSPSQIADTIYFYSSEEGSAVREPVIKVYNNS</sequence>
<evidence type="ECO:0000256" key="2">
    <source>
        <dbReference type="ARBA" id="ARBA00023002"/>
    </source>
</evidence>
<keyword evidence="2" id="KW-0560">Oxidoreductase</keyword>
<dbReference type="InterPro" id="IPR036291">
    <property type="entry name" value="NAD(P)-bd_dom_sf"/>
</dbReference>
<dbReference type="Pfam" id="PF00106">
    <property type="entry name" value="adh_short"/>
    <property type="match status" value="1"/>
</dbReference>
<dbReference type="AlphaFoldDB" id="A0A386HLZ2"/>
<proteinExistence type="inferred from homology"/>
<dbReference type="EMBL" id="CP032489">
    <property type="protein sequence ID" value="AYD46682.1"/>
    <property type="molecule type" value="Genomic_DNA"/>
</dbReference>
<name>A0A386HLZ2_9BACT</name>
<reference evidence="3 4" key="1">
    <citation type="submission" date="2018-09" db="EMBL/GenBank/DDBJ databases">
        <title>Arachidicoccus sp. nov., a bacterium isolated from soil.</title>
        <authorList>
            <person name="Weon H.-Y."/>
            <person name="Kwon S.-W."/>
            <person name="Lee S.A."/>
        </authorList>
    </citation>
    <scope>NUCLEOTIDE SEQUENCE [LARGE SCALE GENOMIC DNA]</scope>
    <source>
        <strain evidence="3 4">KIS59-12</strain>
    </source>
</reference>
<dbReference type="Gene3D" id="3.40.50.720">
    <property type="entry name" value="NAD(P)-binding Rossmann-like Domain"/>
    <property type="match status" value="1"/>
</dbReference>
<organism evidence="3 4">
    <name type="scientific">Arachidicoccus soli</name>
    <dbReference type="NCBI Taxonomy" id="2341117"/>
    <lineage>
        <taxon>Bacteria</taxon>
        <taxon>Pseudomonadati</taxon>
        <taxon>Bacteroidota</taxon>
        <taxon>Chitinophagia</taxon>
        <taxon>Chitinophagales</taxon>
        <taxon>Chitinophagaceae</taxon>
        <taxon>Arachidicoccus</taxon>
    </lineage>
</organism>
<protein>
    <submittedName>
        <fullName evidence="3">SDR family NAD(P)-dependent oxidoreductase</fullName>
    </submittedName>
</protein>
<evidence type="ECO:0000313" key="4">
    <source>
        <dbReference type="Proteomes" id="UP000266118"/>
    </source>
</evidence>
<dbReference type="PRINTS" id="PR00081">
    <property type="entry name" value="GDHRDH"/>
</dbReference>
<dbReference type="Proteomes" id="UP000266118">
    <property type="component" value="Chromosome"/>
</dbReference>
<dbReference type="OrthoDB" id="9810908at2"/>
<gene>
    <name evidence="3" type="ORF">D6B99_03060</name>
</gene>
<dbReference type="RefSeq" id="WP_119984961.1">
    <property type="nucleotide sequence ID" value="NZ_CP032489.1"/>
</dbReference>
<dbReference type="KEGG" id="ark:D6B99_03060"/>
<accession>A0A386HLZ2</accession>
<dbReference type="GO" id="GO:0016491">
    <property type="term" value="F:oxidoreductase activity"/>
    <property type="evidence" value="ECO:0007669"/>
    <property type="project" value="UniProtKB-KW"/>
</dbReference>
<evidence type="ECO:0000313" key="3">
    <source>
        <dbReference type="EMBL" id="AYD46682.1"/>
    </source>
</evidence>
<dbReference type="InterPro" id="IPR002347">
    <property type="entry name" value="SDR_fam"/>
</dbReference>
<evidence type="ECO:0000256" key="1">
    <source>
        <dbReference type="ARBA" id="ARBA00006484"/>
    </source>
</evidence>
<dbReference type="PANTHER" id="PTHR43669:SF3">
    <property type="entry name" value="ALCOHOL DEHYDROGENASE, PUTATIVE (AFU_ORTHOLOGUE AFUA_3G03445)-RELATED"/>
    <property type="match status" value="1"/>
</dbReference>
<comment type="similarity">
    <text evidence="1">Belongs to the short-chain dehydrogenases/reductases (SDR) family.</text>
</comment>
<dbReference type="PANTHER" id="PTHR43669">
    <property type="entry name" value="5-KETO-D-GLUCONATE 5-REDUCTASE"/>
    <property type="match status" value="1"/>
</dbReference>
<dbReference type="SUPFAM" id="SSF51735">
    <property type="entry name" value="NAD(P)-binding Rossmann-fold domains"/>
    <property type="match status" value="1"/>
</dbReference>
<keyword evidence="4" id="KW-1185">Reference proteome</keyword>